<dbReference type="PROSITE" id="PS01124">
    <property type="entry name" value="HTH_ARAC_FAMILY_2"/>
    <property type="match status" value="1"/>
</dbReference>
<keyword evidence="1" id="KW-0805">Transcription regulation</keyword>
<dbReference type="SUPFAM" id="SSF46689">
    <property type="entry name" value="Homeodomain-like"/>
    <property type="match status" value="1"/>
</dbReference>
<evidence type="ECO:0000259" key="4">
    <source>
        <dbReference type="PROSITE" id="PS01124"/>
    </source>
</evidence>
<evidence type="ECO:0000256" key="2">
    <source>
        <dbReference type="ARBA" id="ARBA00023125"/>
    </source>
</evidence>
<gene>
    <name evidence="5" type="ORF">SAMN05444350_14810</name>
</gene>
<dbReference type="GeneID" id="92714659"/>
<proteinExistence type="predicted"/>
<organism evidence="5 6">
    <name type="scientific">Bacteroides stercorirosoris</name>
    <dbReference type="NCBI Taxonomy" id="871324"/>
    <lineage>
        <taxon>Bacteria</taxon>
        <taxon>Pseudomonadati</taxon>
        <taxon>Bacteroidota</taxon>
        <taxon>Bacteroidia</taxon>
        <taxon>Bacteroidales</taxon>
        <taxon>Bacteroidaceae</taxon>
        <taxon>Bacteroides</taxon>
    </lineage>
</organism>
<keyword evidence="6" id="KW-1185">Reference proteome</keyword>
<dbReference type="Gene3D" id="1.10.10.60">
    <property type="entry name" value="Homeodomain-like"/>
    <property type="match status" value="1"/>
</dbReference>
<dbReference type="eggNOG" id="COG2207">
    <property type="taxonomic scope" value="Bacteria"/>
</dbReference>
<dbReference type="InterPro" id="IPR020449">
    <property type="entry name" value="Tscrpt_reg_AraC-type_HTH"/>
</dbReference>
<dbReference type="Pfam" id="PF12833">
    <property type="entry name" value="HTH_18"/>
    <property type="match status" value="1"/>
</dbReference>
<dbReference type="PANTHER" id="PTHR43280:SF32">
    <property type="entry name" value="TRANSCRIPTIONAL REGULATORY PROTEIN"/>
    <property type="match status" value="1"/>
</dbReference>
<keyword evidence="2 5" id="KW-0238">DNA-binding</keyword>
<evidence type="ECO:0000313" key="6">
    <source>
        <dbReference type="Proteomes" id="UP000184192"/>
    </source>
</evidence>
<name>A0A1M6LFR4_9BACE</name>
<dbReference type="AlphaFoldDB" id="A0A1M6LFR4"/>
<protein>
    <submittedName>
        <fullName evidence="5">AraC-type DNA-binding protein</fullName>
    </submittedName>
</protein>
<sequence length="278" mass="32070">MNPLLTTKAETFRAGEDDLDFYRNRLIKLTNGALLYCTKGEADFSIDLEEYHIVPNTNVMLLPGSILSLKSATKDFRVHYFAYSGEMIKVACFRLDPAFMHFMKENACYTHTDPEAIRTITGLIGASAAVYGDKENRFQESIAQNLLQIFFLDTYDKVQRYFTKEQLEGSNRKGQLFKKFIHLVHTHCTNQRDVAFYAEQLCISTRYLSAITRKAGNISAKEIIDEFLMLEIKVALQSTNLSLKEIADRYNFPDQSFFGRYFKKHTGMSPKEYRMTRG</sequence>
<evidence type="ECO:0000256" key="3">
    <source>
        <dbReference type="ARBA" id="ARBA00023163"/>
    </source>
</evidence>
<dbReference type="InterPro" id="IPR018060">
    <property type="entry name" value="HTH_AraC"/>
</dbReference>
<reference evidence="6" key="1">
    <citation type="submission" date="2016-11" db="EMBL/GenBank/DDBJ databases">
        <authorList>
            <person name="Varghese N."/>
            <person name="Submissions S."/>
        </authorList>
    </citation>
    <scope>NUCLEOTIDE SEQUENCE [LARGE SCALE GENOMIC DNA]</scope>
    <source>
        <strain evidence="6">DSM 26884</strain>
    </source>
</reference>
<keyword evidence="3" id="KW-0804">Transcription</keyword>
<dbReference type="EMBL" id="FQZN01000048">
    <property type="protein sequence ID" value="SHJ70081.1"/>
    <property type="molecule type" value="Genomic_DNA"/>
</dbReference>
<evidence type="ECO:0000256" key="1">
    <source>
        <dbReference type="ARBA" id="ARBA00023015"/>
    </source>
</evidence>
<feature type="domain" description="HTH araC/xylS-type" evidence="4">
    <location>
        <begin position="178"/>
        <end position="276"/>
    </location>
</feature>
<evidence type="ECO:0000313" key="5">
    <source>
        <dbReference type="EMBL" id="SHJ70081.1"/>
    </source>
</evidence>
<dbReference type="PANTHER" id="PTHR43280">
    <property type="entry name" value="ARAC-FAMILY TRANSCRIPTIONAL REGULATOR"/>
    <property type="match status" value="1"/>
</dbReference>
<accession>A0A1M6LFR4</accession>
<dbReference type="InterPro" id="IPR009057">
    <property type="entry name" value="Homeodomain-like_sf"/>
</dbReference>
<dbReference type="RefSeq" id="WP_025835585.1">
    <property type="nucleotide sequence ID" value="NZ_FQZN01000048.1"/>
</dbReference>
<dbReference type="GO" id="GO:0043565">
    <property type="term" value="F:sequence-specific DNA binding"/>
    <property type="evidence" value="ECO:0007669"/>
    <property type="project" value="InterPro"/>
</dbReference>
<dbReference type="SMART" id="SM00342">
    <property type="entry name" value="HTH_ARAC"/>
    <property type="match status" value="1"/>
</dbReference>
<dbReference type="GO" id="GO:0003700">
    <property type="term" value="F:DNA-binding transcription factor activity"/>
    <property type="evidence" value="ECO:0007669"/>
    <property type="project" value="InterPro"/>
</dbReference>
<dbReference type="Proteomes" id="UP000184192">
    <property type="component" value="Unassembled WGS sequence"/>
</dbReference>
<dbReference type="PRINTS" id="PR00032">
    <property type="entry name" value="HTHARAC"/>
</dbReference>